<proteinExistence type="predicted"/>
<evidence type="ECO:0000313" key="2">
    <source>
        <dbReference type="Proteomes" id="UP000193083"/>
    </source>
</evidence>
<sequence length="76" mass="8123">MTKPPVTVTDHAILRWLEREHDIDVEAIREHLAGLAANGARLGAAGVKIGKVKLVLRGSVVITAYKGIWPSRGGGE</sequence>
<gene>
    <name evidence="1" type="ORF">SAMN02982922_2724</name>
</gene>
<dbReference type="Proteomes" id="UP000193083">
    <property type="component" value="Unassembled WGS sequence"/>
</dbReference>
<reference evidence="2" key="1">
    <citation type="submission" date="2017-04" db="EMBL/GenBank/DDBJ databases">
        <authorList>
            <person name="Varghese N."/>
            <person name="Submissions S."/>
        </authorList>
    </citation>
    <scope>NUCLEOTIDE SEQUENCE [LARGE SCALE GENOMIC DNA]</scope>
    <source>
        <strain evidence="2">B5P</strain>
    </source>
</reference>
<dbReference type="OrthoDB" id="7605594at2"/>
<keyword evidence="2" id="KW-1185">Reference proteome</keyword>
<name>A0A1X7NY35_9HYPH</name>
<protein>
    <submittedName>
        <fullName evidence="1">Uncharacterized protein</fullName>
    </submittedName>
</protein>
<dbReference type="AlphaFoldDB" id="A0A1X7NY35"/>
<dbReference type="EMBL" id="FXBL01000004">
    <property type="protein sequence ID" value="SMH42243.1"/>
    <property type="molecule type" value="Genomic_DNA"/>
</dbReference>
<organism evidence="1 2">
    <name type="scientific">Mesorhizobium australicum</name>
    <dbReference type="NCBI Taxonomy" id="536018"/>
    <lineage>
        <taxon>Bacteria</taxon>
        <taxon>Pseudomonadati</taxon>
        <taxon>Pseudomonadota</taxon>
        <taxon>Alphaproteobacteria</taxon>
        <taxon>Hyphomicrobiales</taxon>
        <taxon>Phyllobacteriaceae</taxon>
        <taxon>Mesorhizobium</taxon>
    </lineage>
</organism>
<accession>A0A1X7NY35</accession>
<dbReference type="RefSeq" id="WP_085464635.1">
    <property type="nucleotide sequence ID" value="NZ_FXBL01000004.1"/>
</dbReference>
<evidence type="ECO:0000313" key="1">
    <source>
        <dbReference type="EMBL" id="SMH42243.1"/>
    </source>
</evidence>